<name>A0A0W0D6Z7_CANGB</name>
<dbReference type="Gene3D" id="3.30.1520.10">
    <property type="entry name" value="Phox-like domain"/>
    <property type="match status" value="1"/>
</dbReference>
<dbReference type="GO" id="GO:0045053">
    <property type="term" value="P:protein retention in Golgi apparatus"/>
    <property type="evidence" value="ECO:0007669"/>
    <property type="project" value="TreeGrafter"/>
</dbReference>
<sequence length="529" mass="60949">MEQNTRGEDEINDSTLSDSSSMNNETAVSNGESKGDNEVLEEQSQGFDNESNLEEQMNTSLHINEDVKIQDNYNINFEECNKLIKRKWTRRRPIIVDHCLPNRSPDIDKPSTNGKLHNNSKTENVGGQEDDEKEEELIINIEPIENGGESGIDNTQFKIILHSGLTTKSTVIRKLSDFYVLYRQLQSNNWGVIIPPPPLLCQLPDKVKPSITDTCRNQMQMMLEHILNNEYLRNDIDFKCFLNSDDYINESVKRANITNSLALDTTRPFDSAHISLLKLFGSEEGREIILNGGIESEYKGLFSFSTIPTYKENDEYLIKAFDRISIIEQQFKTLVTSLTLIDKERGELKSVQLEYYKTLQGLADEELNKHCSEVIRSFARNHQQTVLFIDENSVQEYENVWTSVDLFLRYCTSIRATLDQRVILGTYCLIVKTQLQKATAALEKLNGGSVFVFRSVDKKEQLEKTIQILSRRKIKIEAEIESITTEIKKNLRNFYGFISKIFMKNTEKYVDALLVTHNKQKESWENFPL</sequence>
<dbReference type="GO" id="GO:0005829">
    <property type="term" value="C:cytosol"/>
    <property type="evidence" value="ECO:0007669"/>
    <property type="project" value="GOC"/>
</dbReference>
<dbReference type="VEuPathDB" id="FungiDB:GVI51_G02013"/>
<dbReference type="GO" id="GO:0042147">
    <property type="term" value="P:retrograde transport, endosome to Golgi"/>
    <property type="evidence" value="ECO:0007669"/>
    <property type="project" value="TreeGrafter"/>
</dbReference>
<protein>
    <submittedName>
        <fullName evidence="4">Vacuolar protein sorting-associated protein 5</fullName>
    </submittedName>
</protein>
<dbReference type="GO" id="GO:0032266">
    <property type="term" value="F:phosphatidylinositol-3-phosphate binding"/>
    <property type="evidence" value="ECO:0007669"/>
    <property type="project" value="UniProtKB-ARBA"/>
</dbReference>
<dbReference type="VEuPathDB" id="FungiDB:CAGL0G02145g"/>
<feature type="coiled-coil region" evidence="1">
    <location>
        <begin position="459"/>
        <end position="486"/>
    </location>
</feature>
<dbReference type="CDD" id="cd07596">
    <property type="entry name" value="BAR_SNX"/>
    <property type="match status" value="1"/>
</dbReference>
<dbReference type="PANTHER" id="PTHR10555">
    <property type="entry name" value="SORTING NEXIN"/>
    <property type="match status" value="1"/>
</dbReference>
<dbReference type="EMBL" id="LLZZ01000107">
    <property type="protein sequence ID" value="KTB07604.1"/>
    <property type="molecule type" value="Genomic_DNA"/>
</dbReference>
<dbReference type="InterPro" id="IPR036871">
    <property type="entry name" value="PX_dom_sf"/>
</dbReference>
<dbReference type="GO" id="GO:0005768">
    <property type="term" value="C:endosome"/>
    <property type="evidence" value="ECO:0007669"/>
    <property type="project" value="TreeGrafter"/>
</dbReference>
<proteinExistence type="predicted"/>
<comment type="caution">
    <text evidence="4">The sequence shown here is derived from an EMBL/GenBank/DDBJ whole genome shotgun (WGS) entry which is preliminary data.</text>
</comment>
<organism evidence="4 5">
    <name type="scientific">Candida glabrata</name>
    <name type="common">Yeast</name>
    <name type="synonym">Torulopsis glabrata</name>
    <dbReference type="NCBI Taxonomy" id="5478"/>
    <lineage>
        <taxon>Eukaryota</taxon>
        <taxon>Fungi</taxon>
        <taxon>Dikarya</taxon>
        <taxon>Ascomycota</taxon>
        <taxon>Saccharomycotina</taxon>
        <taxon>Saccharomycetes</taxon>
        <taxon>Saccharomycetales</taxon>
        <taxon>Saccharomycetaceae</taxon>
        <taxon>Nakaseomyces</taxon>
    </lineage>
</organism>
<dbReference type="VEuPathDB" id="FungiDB:B1J91_G02145g"/>
<dbReference type="InterPro" id="IPR001683">
    <property type="entry name" value="PX_dom"/>
</dbReference>
<dbReference type="Proteomes" id="UP000054886">
    <property type="component" value="Unassembled WGS sequence"/>
</dbReference>
<dbReference type="SUPFAM" id="SSF64268">
    <property type="entry name" value="PX domain"/>
    <property type="match status" value="1"/>
</dbReference>
<dbReference type="Pfam" id="PF00787">
    <property type="entry name" value="PX"/>
    <property type="match status" value="1"/>
</dbReference>
<evidence type="ECO:0000256" key="1">
    <source>
        <dbReference type="SAM" id="Coils"/>
    </source>
</evidence>
<feature type="region of interest" description="Disordered" evidence="2">
    <location>
        <begin position="102"/>
        <end position="133"/>
    </location>
</feature>
<dbReference type="AlphaFoldDB" id="A0A0W0D6Z7"/>
<evidence type="ECO:0000256" key="2">
    <source>
        <dbReference type="SAM" id="MobiDB-lite"/>
    </source>
</evidence>
<evidence type="ECO:0000313" key="4">
    <source>
        <dbReference type="EMBL" id="KTB07604.1"/>
    </source>
</evidence>
<gene>
    <name evidence="4" type="ORF">AO440_001572</name>
</gene>
<dbReference type="SMART" id="SM00312">
    <property type="entry name" value="PX"/>
    <property type="match status" value="1"/>
</dbReference>
<dbReference type="VEuPathDB" id="FungiDB:GWK60_G02013"/>
<keyword evidence="1" id="KW-0175">Coiled coil</keyword>
<feature type="compositionally biased region" description="Polar residues" evidence="2">
    <location>
        <begin position="110"/>
        <end position="125"/>
    </location>
</feature>
<reference evidence="4 5" key="1">
    <citation type="submission" date="2015-10" db="EMBL/GenBank/DDBJ databases">
        <title>Draft genomes sequences of Candida glabrata isolates 1A, 1B, 2A, 2B, 3A and 3B.</title>
        <authorList>
            <person name="Haavelsrud O.E."/>
            <person name="Gaustad P."/>
        </authorList>
    </citation>
    <scope>NUCLEOTIDE SEQUENCE [LARGE SCALE GENOMIC DNA]</scope>
    <source>
        <strain evidence="4">910700640</strain>
    </source>
</reference>
<dbReference type="InterPro" id="IPR015404">
    <property type="entry name" value="Vps5_C"/>
</dbReference>
<dbReference type="Pfam" id="PF09325">
    <property type="entry name" value="Vps5"/>
    <property type="match status" value="1"/>
</dbReference>
<feature type="domain" description="PX" evidence="3">
    <location>
        <begin position="135"/>
        <end position="245"/>
    </location>
</feature>
<evidence type="ECO:0000313" key="5">
    <source>
        <dbReference type="Proteomes" id="UP000054886"/>
    </source>
</evidence>
<dbReference type="Gene3D" id="1.20.1270.60">
    <property type="entry name" value="Arfaptin homology (AH) domain/BAR domain"/>
    <property type="match status" value="1"/>
</dbReference>
<dbReference type="PANTHER" id="PTHR10555:SF170">
    <property type="entry name" value="FI18122P1"/>
    <property type="match status" value="1"/>
</dbReference>
<accession>A0A0W0D6Z7</accession>
<feature type="region of interest" description="Disordered" evidence="2">
    <location>
        <begin position="1"/>
        <end position="50"/>
    </location>
</feature>
<dbReference type="InterPro" id="IPR027267">
    <property type="entry name" value="AH/BAR_dom_sf"/>
</dbReference>
<evidence type="ECO:0000259" key="3">
    <source>
        <dbReference type="SMART" id="SM00312"/>
    </source>
</evidence>
<feature type="compositionally biased region" description="Polar residues" evidence="2">
    <location>
        <begin position="13"/>
        <end position="32"/>
    </location>
</feature>